<dbReference type="AlphaFoldDB" id="A0A7S1N3L6"/>
<name>A0A7S1N3L6_9EUGL</name>
<keyword evidence="1" id="KW-0812">Transmembrane</keyword>
<organism evidence="2">
    <name type="scientific">Eutreptiella gymnastica</name>
    <dbReference type="NCBI Taxonomy" id="73025"/>
    <lineage>
        <taxon>Eukaryota</taxon>
        <taxon>Discoba</taxon>
        <taxon>Euglenozoa</taxon>
        <taxon>Euglenida</taxon>
        <taxon>Spirocuta</taxon>
        <taxon>Euglenophyceae</taxon>
        <taxon>Eutreptiales</taxon>
        <taxon>Eutreptiaceae</taxon>
        <taxon>Eutreptiella</taxon>
    </lineage>
</organism>
<evidence type="ECO:0000313" key="2">
    <source>
        <dbReference type="EMBL" id="CAD8994859.1"/>
    </source>
</evidence>
<dbReference type="EMBL" id="HBGA01015352">
    <property type="protein sequence ID" value="CAD8994859.1"/>
    <property type="molecule type" value="Transcribed_RNA"/>
</dbReference>
<reference evidence="2" key="1">
    <citation type="submission" date="2021-01" db="EMBL/GenBank/DDBJ databases">
        <authorList>
            <person name="Corre E."/>
            <person name="Pelletier E."/>
            <person name="Niang G."/>
            <person name="Scheremetjew M."/>
            <person name="Finn R."/>
            <person name="Kale V."/>
            <person name="Holt S."/>
            <person name="Cochrane G."/>
            <person name="Meng A."/>
            <person name="Brown T."/>
            <person name="Cohen L."/>
        </authorList>
    </citation>
    <scope>NUCLEOTIDE SEQUENCE</scope>
    <source>
        <strain evidence="2">NIES-381</strain>
    </source>
</reference>
<evidence type="ECO:0000256" key="1">
    <source>
        <dbReference type="SAM" id="Phobius"/>
    </source>
</evidence>
<keyword evidence="1" id="KW-1133">Transmembrane helix</keyword>
<protein>
    <submittedName>
        <fullName evidence="2">Uncharacterized protein</fullName>
    </submittedName>
</protein>
<accession>A0A7S1N3L6</accession>
<sequence length="269" mass="30282">MTGLSLLFEENVVEAVPIAIVAAMFVLAIGAMYHSTNAQWPIQVQGPSTPKQRMPKDHKRTPKPRLAQALAELRKPIVEVGDENRVLLMFLSQGANEKPKHVHFGGEIDFRRGSLSLFEPGLLHPHWQLYCALIGNLVQADAGATYSKVALRRDQIWELYRKHEKRSDNKPQPTNSQFFGYSDSLMRLAYHMFCVPRHAVDVYLALQHCGPQVRARVLQAWDHGLPFRVTSFGGGPVADLLGLLAFLQRLAKEAGRSVHLQYTSLDLRE</sequence>
<feature type="transmembrane region" description="Helical" evidence="1">
    <location>
        <begin position="12"/>
        <end position="33"/>
    </location>
</feature>
<keyword evidence="1" id="KW-0472">Membrane</keyword>
<gene>
    <name evidence="2" type="ORF">EGYM00392_LOCUS5914</name>
</gene>
<proteinExistence type="predicted"/>